<dbReference type="Proteomes" id="UP000664209">
    <property type="component" value="Unassembled WGS sequence"/>
</dbReference>
<feature type="region of interest" description="Disordered" evidence="1">
    <location>
        <begin position="1"/>
        <end position="20"/>
    </location>
</feature>
<keyword evidence="2" id="KW-0472">Membrane</keyword>
<evidence type="ECO:0000313" key="3">
    <source>
        <dbReference type="EMBL" id="MBO1753196.1"/>
    </source>
</evidence>
<keyword evidence="2" id="KW-1133">Transmembrane helix</keyword>
<reference evidence="3" key="1">
    <citation type="submission" date="2021-03" db="EMBL/GenBank/DDBJ databases">
        <title>Actinotalea soli sp. nov., isolated from soil.</title>
        <authorList>
            <person name="Ping W."/>
            <person name="Zhang J."/>
        </authorList>
    </citation>
    <scope>NUCLEOTIDE SEQUENCE</scope>
    <source>
        <strain evidence="3">BY-33</strain>
    </source>
</reference>
<feature type="transmembrane region" description="Helical" evidence="2">
    <location>
        <begin position="25"/>
        <end position="48"/>
    </location>
</feature>
<organism evidence="3 4">
    <name type="scientific">Actinotalea soli</name>
    <dbReference type="NCBI Taxonomy" id="2819234"/>
    <lineage>
        <taxon>Bacteria</taxon>
        <taxon>Bacillati</taxon>
        <taxon>Actinomycetota</taxon>
        <taxon>Actinomycetes</taxon>
        <taxon>Micrococcales</taxon>
        <taxon>Cellulomonadaceae</taxon>
        <taxon>Actinotalea</taxon>
    </lineage>
</organism>
<protein>
    <submittedName>
        <fullName evidence="3">Uncharacterized protein</fullName>
    </submittedName>
</protein>
<dbReference type="EMBL" id="JAGEMK010000010">
    <property type="protein sequence ID" value="MBO1753196.1"/>
    <property type="molecule type" value="Genomic_DNA"/>
</dbReference>
<sequence>MTHHPLPTSRPAPRPAPGTPNRRRVLALAVVVSAVVHLMLGGVVVFALQDHDAWTAPPAPQARPAAVTDTDLAPLYAALNEALADQDREAFMSHVIGAAVDPLTLWWDNMDALGWTTAAISPADDEALSTTATGGEIAVVLGSDLGYAQTLTGEGRRAGGGDLLTLGSLYVAAVDITAAGPVISWWSPWGEPRPWDEELLSVAKEEGIVVAGLPGEEDLLAEVARVGAPMSTWVRDDYAATHGREAPLDGFVVFATEDEDPFMRWFSGVEGETLAWDPTGFAFAGFLPQGNTPGLDPELATGVLPTGGLVAIGPLAVETEELDLVLVHEFAHVLQFVDNPTWSTSPPLVTVEGWATYQELAFLTGGSYPTSGPYAVYLAECTAGEPPTIPTDDDLTGEDAGCAYSIASTIFAFAETQGIAPVELADVGTFHGLTPFGAAQRLGTPLSGEAWSAWFAETYR</sequence>
<evidence type="ECO:0000256" key="1">
    <source>
        <dbReference type="SAM" id="MobiDB-lite"/>
    </source>
</evidence>
<dbReference type="AlphaFoldDB" id="A0A939LRI0"/>
<feature type="compositionally biased region" description="Pro residues" evidence="1">
    <location>
        <begin position="8"/>
        <end position="18"/>
    </location>
</feature>
<name>A0A939LRI0_9CELL</name>
<dbReference type="RefSeq" id="WP_208056872.1">
    <property type="nucleotide sequence ID" value="NZ_JAGEMK010000010.1"/>
</dbReference>
<evidence type="ECO:0000256" key="2">
    <source>
        <dbReference type="SAM" id="Phobius"/>
    </source>
</evidence>
<accession>A0A939LRI0</accession>
<keyword evidence="4" id="KW-1185">Reference proteome</keyword>
<keyword evidence="2" id="KW-0812">Transmembrane</keyword>
<evidence type="ECO:0000313" key="4">
    <source>
        <dbReference type="Proteomes" id="UP000664209"/>
    </source>
</evidence>
<comment type="caution">
    <text evidence="3">The sequence shown here is derived from an EMBL/GenBank/DDBJ whole genome shotgun (WGS) entry which is preliminary data.</text>
</comment>
<gene>
    <name evidence="3" type="ORF">J4G33_15420</name>
</gene>
<proteinExistence type="predicted"/>